<feature type="region of interest" description="Disordered" evidence="1">
    <location>
        <begin position="1"/>
        <end position="56"/>
    </location>
</feature>
<sequence>MGTGAAGRDRLARRRDPAELSPRSHRDRRRRARRRGEDGVRGRSRPRVRAARRCGRAGLDRRLPRFRGGAVPAGTVLGRGLLP</sequence>
<dbReference type="Proteomes" id="UP000322159">
    <property type="component" value="Chromosome"/>
</dbReference>
<dbReference type="AlphaFoldDB" id="A0A5C1Y890"/>
<gene>
    <name evidence="2" type="ORF">FLP23_10070</name>
</gene>
<keyword evidence="3" id="KW-1185">Reference proteome</keyword>
<protein>
    <submittedName>
        <fullName evidence="2">Uncharacterized protein</fullName>
    </submittedName>
</protein>
<feature type="compositionally biased region" description="Basic and acidic residues" evidence="1">
    <location>
        <begin position="7"/>
        <end position="24"/>
    </location>
</feature>
<evidence type="ECO:0000256" key="1">
    <source>
        <dbReference type="SAM" id="MobiDB-lite"/>
    </source>
</evidence>
<evidence type="ECO:0000313" key="2">
    <source>
        <dbReference type="EMBL" id="QEO10323.1"/>
    </source>
</evidence>
<accession>A0A5C1Y890</accession>
<dbReference type="EMBL" id="CP043504">
    <property type="protein sequence ID" value="QEO10323.1"/>
    <property type="molecule type" value="Genomic_DNA"/>
</dbReference>
<reference evidence="2 3" key="1">
    <citation type="submission" date="2019-09" db="EMBL/GenBank/DDBJ databases">
        <title>Genome sequencing of strain KACC 19322.</title>
        <authorList>
            <person name="Heo J."/>
            <person name="Kim S.-J."/>
            <person name="Kim J.-S."/>
            <person name="Hong S.-B."/>
            <person name="Kwon S.-W."/>
        </authorList>
    </citation>
    <scope>NUCLEOTIDE SEQUENCE [LARGE SCALE GENOMIC DNA]</scope>
    <source>
        <strain evidence="2 3">KACC 19322</strain>
    </source>
</reference>
<name>A0A5C1Y890_9MICO</name>
<dbReference type="KEGG" id="lyk:FLP23_10070"/>
<feature type="compositionally biased region" description="Basic residues" evidence="1">
    <location>
        <begin position="42"/>
        <end position="55"/>
    </location>
</feature>
<organism evidence="2 3">
    <name type="scientific">Protaetiibacter larvae</name>
    <dbReference type="NCBI Taxonomy" id="2592654"/>
    <lineage>
        <taxon>Bacteria</taxon>
        <taxon>Bacillati</taxon>
        <taxon>Actinomycetota</taxon>
        <taxon>Actinomycetes</taxon>
        <taxon>Micrococcales</taxon>
        <taxon>Microbacteriaceae</taxon>
        <taxon>Protaetiibacter</taxon>
    </lineage>
</organism>
<evidence type="ECO:0000313" key="3">
    <source>
        <dbReference type="Proteomes" id="UP000322159"/>
    </source>
</evidence>
<proteinExistence type="predicted"/>
<feature type="compositionally biased region" description="Basic residues" evidence="1">
    <location>
        <begin position="25"/>
        <end position="34"/>
    </location>
</feature>